<dbReference type="CTD" id="570222"/>
<dbReference type="Gene3D" id="3.10.20.90">
    <property type="entry name" value="Phosphatidylinositol 3-kinase Catalytic Subunit, Chain A, domain 1"/>
    <property type="match status" value="1"/>
</dbReference>
<dbReference type="GO" id="GO:0050772">
    <property type="term" value="P:positive regulation of axonogenesis"/>
    <property type="evidence" value="ECO:0007669"/>
    <property type="project" value="TreeGrafter"/>
</dbReference>
<sequence length="2260" mass="249278">MPPGMVRRLTVLAVHALLLAIGWPTTSLPNGVAQASDFSHSDLYPTFIRNDTLFEHLALHPDPSVGRVYVGARDHLFQLDRFLQPELQDDTGPVTDSRECLPPVTETNCPQARETSNHNKLLLVDPYSMELITCGSVNQGICQKRSLDSVDIVLFSTERPVDTQYVAANHPNVSTVGLVVRSHPDRQPVLFVGRGYTSSHPPISTRNLAQEPVFSYEETAKLAVAGRLSEYDHHFVASFAHRQHVYFLFYRRDLKSQSREYRTYVSRVCLDDQAYYSYVEVPLTCRSRAGKIYNLLQAVQLGLSKDGGESQGSESLLGVFSTRLASSTRPSEDSALCMFSLEDVDRRINSTRDLCYTQMGKEAGLEAAYIEYEVKSNCANLPENTLDAYPCGSDHTPSPMASRIAVEVETILDSPSARLTAVAVSVRAGHTIAFLGDSKGNLHKVFLGPNGEVEEYSVIPVQPNTAISSDLILDQKEEHLFIMTHNMLQKRPVAECQQHTDCQSCLLAHDPYCGWCVLEGRCVLKSQCSRGNQAGQWLWSFDMEQQCLTVQDLNPSNVSREESRTVSLSIPGLPVLEKGESYSCFFEDSHSPATVTDTGVTCHSPDTSRVPTVPPGQDFVTVTLSLRFGDVTVTGRGFTFYDCTAVKQLSGSTPCRGCVLSRWGCNWCVHQHSCTHKPTCEEGVVIYNQHFKLPTSPPPTTKTLKVVTTAATTTVARTTTTTATTTAPPTTTTTTTTTIATTTTTAAPVTVATTQEPTTRPAPTTPPVTTTSPEPTTPPTTLPPRPASTLPPSTAAPTTPPPPEVVTRKQEEAETDELVVVTQSHSGDAAVTTSIAVAAAELMPVTVADGLSGDLDPVVPLMIPDSFPPEVLTEATPNGSQEAEGAVSLAEPPSLGSSGFPLPTPFPVGEAADSEPSLPLDVSPTLLPAQDPQTEAGSPDADPEVLLWPKEVDVHTEGGVQSENDTATFSAATVLSGDGEVDHPPPSYPHLLDTDSELDYQYDPADAFLPGDEGSYVSWGSSACPCVEKVQGSSLLPVRVERKITLLARNLHLYQDAELDYECVLVIEGQTVVVDAYVETDDINPSNFDITCQLHQYSYSALVEEYSAMVYVKRRDTFHVDSSPDLSVTLYNCSVGRSDCSRCHTADQKYGCVWCGGPRASCLYSDSCSEPVQQTCPAPVIHSIEPLSGLLEGGTTVTISGSNLGQKAEDILHSVSVAGVPCTVIPSLYEVSSRIVCRTKASGGEKVGRVSVKVSGGEFGLSSQTFSYQDPFVMGVSPERGPKAGGTTLTITGRNLLTGRPLDLTVTVGGVPCSMVSEVQNSSVQCVTGSSNKTGDHRVTLHYGSSQRHLHAAGYRYTHNPNITHASPAKSFLDGGRLISVKGHNLDVVQEPRMVVTVSPFESIAQNKRKKRKRRKRRSVEERKDTEKTLAMMVSEQVCPGNPLCSVKQFTERCEVNSSSLILCRSPMVDSSVWGSRVTVEFLLDNLRFDFSRLTSQHFIYEPNPILRPLNQQDPLKAYRYNPGSFIQLEGENLDLAITKDEVVVLVGEGVCAVKTLTRNHLYCEPPPQQPAPGPNGKKREGSDNLPEFTVQMGSLNFSLGKVQYDNLSLSTFPLEAQIGVGVGASIVALIVLIIVLIYRRKSKQALRDYKKVQIQLENLETSVRDRCKKEFTDLMTEMMDMSSDLVGSGIPFLDYRMYAERIFFPGHRESPLRRDLDVQECRRQTVEQGLVQLSNLLNSKLFLTKFIHTLESQRTFSPRDRAYVASLLTVALHGKLEYFTDILKTLLNDLVEQYVAKNPKLMLRRTETVVEKLLTNWMSICLYAFLRDSAGESLYMLFRAIKHQVDKGPVDAVTGKAKYTLNDNRLLREDVEYKTLTLNVLVQGGGVNETQPLPSKVLDCDTITQVKEKLLDQVYKGTSFSHRPHADSLDLEWRSGVAGHLILSDEDLTSVVQGNWKRLNTLQHYKVPDGATVALVPRHTKHIHHDNHDYVAGEKTPMLEDADEGGVRLWHLVKASEEPELPKHRRGSLRERERAKAIPEIYLTRLLSMKGTLQKFVDDLFTVILSTSRPVPLAVKYFFDLLDDQAGQHGISDPETIHIWKTNSLPLRFWINIVKNPQFIFDVQASDHVDAVLSVIAQTFMDSCTIAEHKLGRDSPINKLLYARDIPRYKQMVERYYADIRQTISASDQEMNSALAELSRNYSGELNYLVALHELYKYINKYYDQIITALEEDTTAQKMQLGYRLQQIAAAVENKVTDL</sequence>
<dbReference type="InterPro" id="IPR041019">
    <property type="entry name" value="TIG1_plexin"/>
</dbReference>
<dbReference type="GO" id="GO:0005886">
    <property type="term" value="C:plasma membrane"/>
    <property type="evidence" value="ECO:0007669"/>
    <property type="project" value="UniProtKB-SubCell"/>
</dbReference>
<keyword evidence="5 18" id="KW-0812">Transmembrane</keyword>
<dbReference type="Pfam" id="PF24479">
    <property type="entry name" value="PSI_PlexinA-B"/>
    <property type="match status" value="1"/>
</dbReference>
<keyword evidence="8 18" id="KW-1133">Transmembrane helix</keyword>
<evidence type="ECO:0000256" key="17">
    <source>
        <dbReference type="SAM" id="MobiDB-lite"/>
    </source>
</evidence>
<dbReference type="FunFam" id="2.60.40.10:FF:000131">
    <property type="entry name" value="Plexin A2"/>
    <property type="match status" value="1"/>
</dbReference>
<feature type="signal peptide" evidence="19">
    <location>
        <begin position="1"/>
        <end position="27"/>
    </location>
</feature>
<dbReference type="Pfam" id="PF01833">
    <property type="entry name" value="TIG"/>
    <property type="match status" value="2"/>
</dbReference>
<feature type="region of interest" description="Disordered" evidence="17">
    <location>
        <begin position="1405"/>
        <end position="1426"/>
    </location>
</feature>
<dbReference type="Pfam" id="PF20170">
    <property type="entry name" value="Plexin_RBD"/>
    <property type="match status" value="1"/>
</dbReference>
<evidence type="ECO:0000256" key="4">
    <source>
        <dbReference type="ARBA" id="ARBA00022553"/>
    </source>
</evidence>
<keyword evidence="12" id="KW-0675">Receptor</keyword>
<comment type="similarity">
    <text evidence="2">Belongs to the plexin family.</text>
</comment>
<dbReference type="InterPro" id="IPR014756">
    <property type="entry name" value="Ig_E-set"/>
</dbReference>
<dbReference type="Pfam" id="PF17960">
    <property type="entry name" value="TIG_plexin"/>
    <property type="match status" value="1"/>
</dbReference>
<feature type="chain" id="PRO_5041457898" description="Plexin-B1" evidence="19">
    <location>
        <begin position="28"/>
        <end position="2260"/>
    </location>
</feature>
<evidence type="ECO:0000256" key="19">
    <source>
        <dbReference type="SAM" id="SignalP"/>
    </source>
</evidence>
<dbReference type="SUPFAM" id="SSF81296">
    <property type="entry name" value="E set domains"/>
    <property type="match status" value="3"/>
</dbReference>
<dbReference type="FunFam" id="1.10.506.10:FF:000012">
    <property type="entry name" value="Plexin B1"/>
    <property type="match status" value="1"/>
</dbReference>
<dbReference type="Gene3D" id="2.130.10.10">
    <property type="entry name" value="YVTN repeat-like/Quinoprotein amine dehydrogenase"/>
    <property type="match status" value="1"/>
</dbReference>
<proteinExistence type="inferred from homology"/>
<name>A0A9Y4NQI0_9TELE</name>
<dbReference type="Pfam" id="PF18020">
    <property type="entry name" value="TIG_2"/>
    <property type="match status" value="1"/>
</dbReference>
<dbReference type="GO" id="GO:0030334">
    <property type="term" value="P:regulation of cell migration"/>
    <property type="evidence" value="ECO:0007669"/>
    <property type="project" value="TreeGrafter"/>
</dbReference>
<dbReference type="CDD" id="cd01180">
    <property type="entry name" value="IPT_plexin_repeat1"/>
    <property type="match status" value="1"/>
</dbReference>
<dbReference type="PANTHER" id="PTHR22625:SF36">
    <property type="entry name" value="PLEXIN-B1"/>
    <property type="match status" value="1"/>
</dbReference>
<dbReference type="InterPro" id="IPR041362">
    <property type="entry name" value="TIG2_plexin"/>
</dbReference>
<evidence type="ECO:0000313" key="21">
    <source>
        <dbReference type="Proteomes" id="UP000694891"/>
    </source>
</evidence>
<evidence type="ECO:0000313" key="22">
    <source>
        <dbReference type="RefSeq" id="XP_008301634.1"/>
    </source>
</evidence>
<dbReference type="CDD" id="cd12793">
    <property type="entry name" value="RasGAP_plexin_B1"/>
    <property type="match status" value="1"/>
</dbReference>
<feature type="compositionally biased region" description="Low complexity" evidence="17">
    <location>
        <begin position="892"/>
        <end position="901"/>
    </location>
</feature>
<dbReference type="InterPro" id="IPR002909">
    <property type="entry name" value="IPT_dom"/>
</dbReference>
<feature type="compositionally biased region" description="Pro residues" evidence="17">
    <location>
        <begin position="775"/>
        <end position="786"/>
    </location>
</feature>
<evidence type="ECO:0000256" key="2">
    <source>
        <dbReference type="ARBA" id="ARBA00010297"/>
    </source>
</evidence>
<comment type="function">
    <text evidence="14">Receptor for SEMA4D. Plays a role in GABAergic synapse development. Mediates SEMA4A- and SEMA4D-dependent inhibitory synapse development. Plays a role in RHOA activation and subsequent changes of the actin cytoskeleton. Plays a role in axon guidance, invasive growth and cell migration.</text>
</comment>
<dbReference type="InterPro" id="IPR046800">
    <property type="entry name" value="Plexin_RBD"/>
</dbReference>
<keyword evidence="3" id="KW-1003">Cell membrane</keyword>
<dbReference type="InterPro" id="IPR002165">
    <property type="entry name" value="Plexin_repeat"/>
</dbReference>
<evidence type="ECO:0000256" key="11">
    <source>
        <dbReference type="ARBA" id="ARBA00023157"/>
    </source>
</evidence>
<feature type="region of interest" description="Disordered" evidence="17">
    <location>
        <begin position="719"/>
        <end position="815"/>
    </location>
</feature>
<evidence type="ECO:0000256" key="8">
    <source>
        <dbReference type="ARBA" id="ARBA00022989"/>
    </source>
</evidence>
<dbReference type="FunFam" id="3.10.20.90:FF:000120">
    <property type="entry name" value="Plexin b1a"/>
    <property type="match status" value="1"/>
</dbReference>
<dbReference type="FunFam" id="1.10.506.10:FF:000010">
    <property type="entry name" value="Plexin B1"/>
    <property type="match status" value="1"/>
</dbReference>
<dbReference type="Pfam" id="PF01437">
    <property type="entry name" value="PSI"/>
    <property type="match status" value="1"/>
</dbReference>
<keyword evidence="11" id="KW-1015">Disulfide bond</keyword>
<dbReference type="Gene3D" id="2.60.40.10">
    <property type="entry name" value="Immunoglobulins"/>
    <property type="match status" value="3"/>
</dbReference>
<dbReference type="GO" id="GO:0002116">
    <property type="term" value="C:semaphorin receptor complex"/>
    <property type="evidence" value="ECO:0007669"/>
    <property type="project" value="UniProtKB-ARBA"/>
</dbReference>
<dbReference type="InterPro" id="IPR013783">
    <property type="entry name" value="Ig-like_fold"/>
</dbReference>
<evidence type="ECO:0000256" key="7">
    <source>
        <dbReference type="ARBA" id="ARBA00022737"/>
    </source>
</evidence>
<dbReference type="GO" id="GO:0007411">
    <property type="term" value="P:axon guidance"/>
    <property type="evidence" value="ECO:0007669"/>
    <property type="project" value="UniProtKB-ARBA"/>
</dbReference>
<feature type="region of interest" description="Disordered" evidence="17">
    <location>
        <begin position="872"/>
        <end position="943"/>
    </location>
</feature>
<dbReference type="GO" id="GO:0008360">
    <property type="term" value="P:regulation of cell shape"/>
    <property type="evidence" value="ECO:0007669"/>
    <property type="project" value="UniProtKB-ARBA"/>
</dbReference>
<dbReference type="Gene3D" id="1.10.506.10">
    <property type="entry name" value="GTPase Activation - p120gap, domain 1"/>
    <property type="match status" value="1"/>
</dbReference>
<evidence type="ECO:0000256" key="12">
    <source>
        <dbReference type="ARBA" id="ARBA00023170"/>
    </source>
</evidence>
<evidence type="ECO:0000256" key="10">
    <source>
        <dbReference type="ARBA" id="ARBA00023136"/>
    </source>
</evidence>
<evidence type="ECO:0000256" key="16">
    <source>
        <dbReference type="PROSITE-ProRule" id="PRU00352"/>
    </source>
</evidence>
<dbReference type="InterPro" id="IPR036352">
    <property type="entry name" value="Semap_dom_sf"/>
</dbReference>
<dbReference type="SUPFAM" id="SSF101912">
    <property type="entry name" value="Sema domain"/>
    <property type="match status" value="1"/>
</dbReference>
<dbReference type="FunFam" id="2.130.10.10:FF:000126">
    <property type="entry name" value="Plexin B1"/>
    <property type="match status" value="1"/>
</dbReference>
<dbReference type="SMART" id="SM00630">
    <property type="entry name" value="Sema"/>
    <property type="match status" value="1"/>
</dbReference>
<evidence type="ECO:0000256" key="18">
    <source>
        <dbReference type="SAM" id="Phobius"/>
    </source>
</evidence>
<dbReference type="Pfam" id="PF24317">
    <property type="entry name" value="PSI_Plexin-B"/>
    <property type="match status" value="1"/>
</dbReference>
<evidence type="ECO:0000256" key="9">
    <source>
        <dbReference type="ARBA" id="ARBA00023054"/>
    </source>
</evidence>
<feature type="region of interest" description="Disordered" evidence="17">
    <location>
        <begin position="91"/>
        <end position="112"/>
    </location>
</feature>
<dbReference type="InterPro" id="IPR031148">
    <property type="entry name" value="Plexin"/>
</dbReference>
<dbReference type="SMART" id="SM00429">
    <property type="entry name" value="IPT"/>
    <property type="match status" value="3"/>
</dbReference>
<evidence type="ECO:0000256" key="14">
    <source>
        <dbReference type="ARBA" id="ARBA00057668"/>
    </source>
</evidence>
<accession>A0A9Y4NQI0</accession>
<evidence type="ECO:0000256" key="1">
    <source>
        <dbReference type="ARBA" id="ARBA00004251"/>
    </source>
</evidence>
<dbReference type="InterPro" id="IPR057533">
    <property type="entry name" value="PSI_Plexin-B"/>
</dbReference>
<dbReference type="PANTHER" id="PTHR22625">
    <property type="entry name" value="PLEXIN"/>
    <property type="match status" value="1"/>
</dbReference>
<evidence type="ECO:0000256" key="13">
    <source>
        <dbReference type="ARBA" id="ARBA00023180"/>
    </source>
</evidence>
<keyword evidence="21" id="KW-1185">Reference proteome</keyword>
<keyword evidence="13" id="KW-0325">Glycoprotein</keyword>
<dbReference type="SUPFAM" id="SSF48350">
    <property type="entry name" value="GTPase activation domain, GAP"/>
    <property type="match status" value="1"/>
</dbReference>
<feature type="domain" description="Sema" evidence="20">
    <location>
        <begin position="27"/>
        <end position="493"/>
    </location>
</feature>
<keyword evidence="10 18" id="KW-0472">Membrane</keyword>
<dbReference type="FunFam" id="2.60.40.10:FF:000705">
    <property type="entry name" value="Plexin B1"/>
    <property type="match status" value="1"/>
</dbReference>
<organism evidence="21 22">
    <name type="scientific">Stegastes partitus</name>
    <name type="common">bicolor damselfish</name>
    <dbReference type="NCBI Taxonomy" id="144197"/>
    <lineage>
        <taxon>Eukaryota</taxon>
        <taxon>Metazoa</taxon>
        <taxon>Chordata</taxon>
        <taxon>Craniata</taxon>
        <taxon>Vertebrata</taxon>
        <taxon>Euteleostomi</taxon>
        <taxon>Actinopterygii</taxon>
        <taxon>Neopterygii</taxon>
        <taxon>Teleostei</taxon>
        <taxon>Neoteleostei</taxon>
        <taxon>Acanthomorphata</taxon>
        <taxon>Ovalentaria</taxon>
        <taxon>Pomacentridae</taxon>
        <taxon>Stegastes</taxon>
    </lineage>
</organism>
<keyword evidence="4" id="KW-0597">Phosphoprotein</keyword>
<dbReference type="SMART" id="SM00423">
    <property type="entry name" value="PSI"/>
    <property type="match status" value="3"/>
</dbReference>
<dbReference type="GO" id="GO:0048675">
    <property type="term" value="P:axon extension"/>
    <property type="evidence" value="ECO:0007669"/>
    <property type="project" value="TreeGrafter"/>
</dbReference>
<dbReference type="InterPro" id="IPR015943">
    <property type="entry name" value="WD40/YVTN_repeat-like_dom_sf"/>
</dbReference>
<dbReference type="SUPFAM" id="SSF103575">
    <property type="entry name" value="Plexin repeat"/>
    <property type="match status" value="1"/>
</dbReference>
<keyword evidence="6 19" id="KW-0732">Signal</keyword>
<dbReference type="GO" id="GO:0017154">
    <property type="term" value="F:semaphorin receptor activity"/>
    <property type="evidence" value="ECO:0007669"/>
    <property type="project" value="InterPro"/>
</dbReference>
<comment type="subcellular location">
    <subcellularLocation>
        <location evidence="1">Cell membrane</location>
        <topology evidence="1">Single-pass type I membrane protein</topology>
    </subcellularLocation>
</comment>
<feature type="region of interest" description="Disordered" evidence="17">
    <location>
        <begin position="1563"/>
        <end position="1585"/>
    </location>
</feature>
<evidence type="ECO:0000256" key="15">
    <source>
        <dbReference type="ARBA" id="ARBA00070678"/>
    </source>
</evidence>
<dbReference type="PROSITE" id="PS51004">
    <property type="entry name" value="SEMA"/>
    <property type="match status" value="1"/>
</dbReference>
<gene>
    <name evidence="22" type="primary">plxnb1b</name>
</gene>
<dbReference type="Pfam" id="PF01403">
    <property type="entry name" value="Sema"/>
    <property type="match status" value="1"/>
</dbReference>
<feature type="compositionally biased region" description="Low complexity" evidence="17">
    <location>
        <begin position="787"/>
        <end position="797"/>
    </location>
</feature>
<protein>
    <recommendedName>
        <fullName evidence="15">Plexin-B1</fullName>
    </recommendedName>
</protein>
<feature type="compositionally biased region" description="Pro residues" evidence="17">
    <location>
        <begin position="1565"/>
        <end position="1574"/>
    </location>
</feature>
<feature type="compositionally biased region" description="Basic residues" evidence="17">
    <location>
        <begin position="1407"/>
        <end position="1418"/>
    </location>
</feature>
<feature type="transmembrane region" description="Helical" evidence="18">
    <location>
        <begin position="1619"/>
        <end position="1639"/>
    </location>
</feature>
<dbReference type="InterPro" id="IPR013548">
    <property type="entry name" value="Plexin_cytoplasmic_RasGAP_dom"/>
</dbReference>
<dbReference type="GO" id="GO:0007162">
    <property type="term" value="P:negative regulation of cell adhesion"/>
    <property type="evidence" value="ECO:0007669"/>
    <property type="project" value="TreeGrafter"/>
</dbReference>
<dbReference type="RefSeq" id="XP_008301634.1">
    <property type="nucleotide sequence ID" value="XM_008303412.1"/>
</dbReference>
<reference evidence="22" key="1">
    <citation type="submission" date="2025-08" db="UniProtKB">
        <authorList>
            <consortium name="RefSeq"/>
        </authorList>
    </citation>
    <scope>IDENTIFICATION</scope>
</reference>
<dbReference type="InterPro" id="IPR001627">
    <property type="entry name" value="Semap_dom"/>
</dbReference>
<keyword evidence="7" id="KW-0677">Repeat</keyword>
<evidence type="ECO:0000259" key="20">
    <source>
        <dbReference type="PROSITE" id="PS51004"/>
    </source>
</evidence>
<dbReference type="Pfam" id="PF08337">
    <property type="entry name" value="Plexin_cytopl"/>
    <property type="match status" value="1"/>
</dbReference>
<dbReference type="Proteomes" id="UP000694891">
    <property type="component" value="Unplaced"/>
</dbReference>
<dbReference type="FunFam" id="2.60.40.10:FF:000203">
    <property type="entry name" value="Plexin B2"/>
    <property type="match status" value="1"/>
</dbReference>
<evidence type="ECO:0000256" key="5">
    <source>
        <dbReference type="ARBA" id="ARBA00022692"/>
    </source>
</evidence>
<evidence type="ECO:0000256" key="6">
    <source>
        <dbReference type="ARBA" id="ARBA00022729"/>
    </source>
</evidence>
<feature type="compositionally biased region" description="Low complexity" evidence="17">
    <location>
        <begin position="719"/>
        <end position="774"/>
    </location>
</feature>
<dbReference type="InterPro" id="IPR016201">
    <property type="entry name" value="PSI"/>
</dbReference>
<dbReference type="InterPro" id="IPR008936">
    <property type="entry name" value="Rho_GTPase_activation_prot"/>
</dbReference>
<evidence type="ECO:0000256" key="3">
    <source>
        <dbReference type="ARBA" id="ARBA00022475"/>
    </source>
</evidence>
<comment type="caution">
    <text evidence="16">Lacks conserved residue(s) required for the propagation of feature annotation.</text>
</comment>
<keyword evidence="9" id="KW-0175">Coiled coil</keyword>